<proteinExistence type="predicted"/>
<sequence length="118" mass="13800">MGKIDFSIIKTVRVPHQQFESIKNNAKCLIIEDRDNGSVLAFSRIDDDKNSNLFKVGELITGIFIGENDSMRFKHGKKYKFVIYYYAGYLHLQTTNGLWCPYSNMEKLLKNWRIIDDN</sequence>
<gene>
    <name evidence="1" type="ORF">K8V91_05725</name>
</gene>
<reference evidence="1" key="1">
    <citation type="journal article" date="2021" name="PeerJ">
        <title>Extensive microbial diversity within the chicken gut microbiome revealed by metagenomics and culture.</title>
        <authorList>
            <person name="Gilroy R."/>
            <person name="Ravi A."/>
            <person name="Getino M."/>
            <person name="Pursley I."/>
            <person name="Horton D.L."/>
            <person name="Alikhan N.F."/>
            <person name="Baker D."/>
            <person name="Gharbi K."/>
            <person name="Hall N."/>
            <person name="Watson M."/>
            <person name="Adriaenssens E.M."/>
            <person name="Foster-Nyarko E."/>
            <person name="Jarju S."/>
            <person name="Secka A."/>
            <person name="Antonio M."/>
            <person name="Oren A."/>
            <person name="Chaudhuri R.R."/>
            <person name="La Ragione R."/>
            <person name="Hildebrand F."/>
            <person name="Pallen M.J."/>
        </authorList>
    </citation>
    <scope>NUCLEOTIDE SEQUENCE</scope>
    <source>
        <strain evidence="1">CHK193-16274</strain>
    </source>
</reference>
<dbReference type="AlphaFoldDB" id="A0A921KJ99"/>
<comment type="caution">
    <text evidence="1">The sequence shown here is derived from an EMBL/GenBank/DDBJ whole genome shotgun (WGS) entry which is preliminary data.</text>
</comment>
<reference evidence="1" key="2">
    <citation type="submission" date="2021-09" db="EMBL/GenBank/DDBJ databases">
        <authorList>
            <person name="Gilroy R."/>
        </authorList>
    </citation>
    <scope>NUCLEOTIDE SEQUENCE</scope>
    <source>
        <strain evidence="1">CHK193-16274</strain>
    </source>
</reference>
<accession>A0A921KJ99</accession>
<dbReference type="Proteomes" id="UP000749320">
    <property type="component" value="Unassembled WGS sequence"/>
</dbReference>
<organism evidence="1 2">
    <name type="scientific">Thomasclavelia spiroformis</name>
    <dbReference type="NCBI Taxonomy" id="29348"/>
    <lineage>
        <taxon>Bacteria</taxon>
        <taxon>Bacillati</taxon>
        <taxon>Bacillota</taxon>
        <taxon>Erysipelotrichia</taxon>
        <taxon>Erysipelotrichales</taxon>
        <taxon>Coprobacillaceae</taxon>
        <taxon>Thomasclavelia</taxon>
    </lineage>
</organism>
<name>A0A921KJ99_9FIRM</name>
<dbReference type="EMBL" id="DYWV01000197">
    <property type="protein sequence ID" value="HJF40405.1"/>
    <property type="molecule type" value="Genomic_DNA"/>
</dbReference>
<evidence type="ECO:0000313" key="2">
    <source>
        <dbReference type="Proteomes" id="UP000749320"/>
    </source>
</evidence>
<protein>
    <submittedName>
        <fullName evidence="1">Uncharacterized protein</fullName>
    </submittedName>
</protein>
<evidence type="ECO:0000313" key="1">
    <source>
        <dbReference type="EMBL" id="HJF40405.1"/>
    </source>
</evidence>